<evidence type="ECO:0000313" key="5">
    <source>
        <dbReference type="Proteomes" id="UP000188320"/>
    </source>
</evidence>
<dbReference type="InterPro" id="IPR028275">
    <property type="entry name" value="CLU_N"/>
</dbReference>
<dbReference type="InterPro" id="IPR027523">
    <property type="entry name" value="CLU_prot"/>
</dbReference>
<feature type="region of interest" description="Disordered" evidence="2">
    <location>
        <begin position="208"/>
        <end position="279"/>
    </location>
</feature>
<feature type="domain" description="Clu" evidence="3">
    <location>
        <begin position="466"/>
        <end position="733"/>
    </location>
</feature>
<dbReference type="Gene3D" id="3.30.2280.10">
    <property type="entry name" value="Hypothetical protein (hspc210)"/>
    <property type="match status" value="1"/>
</dbReference>
<dbReference type="InterPro" id="IPR023231">
    <property type="entry name" value="GSKIP_dom_sf"/>
</dbReference>
<dbReference type="Pfam" id="PF15044">
    <property type="entry name" value="CLU_N"/>
    <property type="match status" value="1"/>
</dbReference>
<protein>
    <submittedName>
        <fullName evidence="4">Clustered mitochondria protein-like protein</fullName>
    </submittedName>
</protein>
<dbReference type="EMBL" id="LSSK01000954">
    <property type="protein sequence ID" value="OMH81182.1"/>
    <property type="molecule type" value="Genomic_DNA"/>
</dbReference>
<sequence>MSATEQNRANMGEESKAQKQNENDSTVLEQASNVELEHVKGEIEGGQGPEVEVEEEEEGQGFRVKVISPNKSAIYLKLTGAEMISEIKQAVFQYPDTMEYSCFDLECSGKKLLESLTFAEAMQIVEQKIISEGEDKTVENGVKDEEGNVVLGISEKDYNEREVRIQLTRLRDIIGGANVTNEGMVAIDSGYTLFPVLNDKINDIISASENGNRKKDEGAGGKKKKKHGQTQFRSIGGKKQSFGKANGVGSDNFSSGKGKKKGSAVTTAGEGAGKEDQDLIKERARAVNRILGLNDYKPGKEPSLKVLGTQEYRERLQTAACVREIIISGWNPVPRNRVQKGDIMYLELTTLEGEKYYITAHRKGFFVNKSSQREFNPEPLAQNGEKQSSTLIGLIKKLSSAFIRKFDEVQQKIARLVPLETISAGYSYLPTASWVVSGPAYSTNSGDGSAGKGEASKSTNATIGYDIGRTQSTMLKYGYRGSEAIRDWNEELQSIKELSEANEASIQSTQLLNWQNEFNEAAVSGAMAILEDDVMPLNIGMASADEKEEGEEAGGVSTEDDPEQYIYLRENIFFSKANDSRDLFSTIGGKEAAYIAASKDVEGVKLINGITENNSLYTLGTAVIDYRGERVVAQTIVPGILKRNDNSGDDAGDSIISYGSVAGGMKIQSNPEFHKLLEPVANQLKLKPRTIMDGEGTIHELYTSIDVKGIKGTDGRNYLVDCYRLFPVDSEFYKQHCVEEKNAGDENSYPHHLVLLRYELLSSYWDHCVQAQVKDILTQQEKSEDQAESKQVEDSDREKELLSKILLNQDCYVDIKTTELNEEFNRKVFDADKPVVDLVSQYLNNEVIPKFVDEISERAPSSDAAAKTTETAATNLMTPIDGKSLTKYMHNRGINMRYLGKVATLLLPTLSENTNINAGIFGLVVREMVVRAIKKLLQARFKNEPDYTEHADIFCKFVNTLFNSTSQQPQVQAEALQLLNEIASQVYKRFRFDLNSLGSDWNEKFVLSHKRIMLREICLKLGVQLSLSTIIAALDDATNNDAENQEQQVSNDFKVYVSADDVLNFVPIVKHANFPINFPHEKVEFAKNLIFNSINAAPSESNAENAESSEEMALKEQQQQQQRTLGLSLIHDLCVMHETRYGHLHPLTGKFYADLSSIYHEISNLDVAIELMQQAIVTSEKSLGNDDAETIYNYLNYALYLHESSILAAAAREDAEAAEKTESGLTQTSTPAASIDPAILSASAVVFATHALELWSLIGTLNYPVLAIIYSNIAAIYQQIYSLTARYSSIPLTSNNQSLKYLNSAISFFNLAYKLRLDIYGDSHLLTASSLLNLAKSVAATGDFKAAMNHAKSAHTIYSSLLPESDLRVKESELWLNRLTALAVESAKFAKLSSAANVPIASIPASSSEAPVSLSSNKNTSTPGKKSSTNTAPLSSDKMTIDDIYNFVVGKGSSPSNRKKTNKKKRSK</sequence>
<dbReference type="OrthoDB" id="1414216at2759"/>
<dbReference type="GO" id="GO:0005737">
    <property type="term" value="C:cytoplasm"/>
    <property type="evidence" value="ECO:0007669"/>
    <property type="project" value="TreeGrafter"/>
</dbReference>
<dbReference type="PROSITE" id="PS51823">
    <property type="entry name" value="CLU"/>
    <property type="match status" value="1"/>
</dbReference>
<evidence type="ECO:0000313" key="4">
    <source>
        <dbReference type="EMBL" id="OMH81182.1"/>
    </source>
</evidence>
<proteinExistence type="predicted"/>
<comment type="caution">
    <text evidence="4">The sequence shown here is derived from an EMBL/GenBank/DDBJ whole genome shotgun (WGS) entry which is preliminary data.</text>
</comment>
<dbReference type="CDD" id="cd15466">
    <property type="entry name" value="CLU-central"/>
    <property type="match status" value="1"/>
</dbReference>
<dbReference type="FunFam" id="3.30.2280.10:FF:000002">
    <property type="entry name" value="Clustered mitochondria protein homolog"/>
    <property type="match status" value="1"/>
</dbReference>
<dbReference type="Pfam" id="PF13236">
    <property type="entry name" value="CLU"/>
    <property type="match status" value="1"/>
</dbReference>
<reference evidence="5" key="1">
    <citation type="submission" date="2017-01" db="EMBL/GenBank/DDBJ databases">
        <authorList>
            <person name="Wang Y."/>
            <person name="White M."/>
            <person name="Kvist S."/>
            <person name="Moncalvo J.-M."/>
        </authorList>
    </citation>
    <scope>NUCLEOTIDE SEQUENCE [LARGE SCALE GENOMIC DNA]</scope>
    <source>
        <strain evidence="5">COL-18-3</strain>
    </source>
</reference>
<keyword evidence="5" id="KW-1185">Reference proteome</keyword>
<feature type="region of interest" description="Disordered" evidence="2">
    <location>
        <begin position="1448"/>
        <end position="1468"/>
    </location>
</feature>
<keyword evidence="1" id="KW-0963">Cytoplasm</keyword>
<dbReference type="GO" id="GO:0003729">
    <property type="term" value="F:mRNA binding"/>
    <property type="evidence" value="ECO:0007669"/>
    <property type="project" value="TreeGrafter"/>
</dbReference>
<dbReference type="SUPFAM" id="SSF48452">
    <property type="entry name" value="TPR-like"/>
    <property type="match status" value="1"/>
</dbReference>
<feature type="compositionally biased region" description="Polar residues" evidence="2">
    <location>
        <begin position="1417"/>
        <end position="1436"/>
    </location>
</feature>
<dbReference type="PANTHER" id="PTHR12601">
    <property type="entry name" value="EUKARYOTIC TRANSLATION INITIATION FACTOR 3 SUBUNIT EIF-3"/>
    <property type="match status" value="1"/>
</dbReference>
<evidence type="ECO:0000259" key="3">
    <source>
        <dbReference type="PROSITE" id="PS51823"/>
    </source>
</evidence>
<dbReference type="Proteomes" id="UP000188320">
    <property type="component" value="Unassembled WGS sequence"/>
</dbReference>
<dbReference type="InterPro" id="IPR025697">
    <property type="entry name" value="CLU_dom"/>
</dbReference>
<feature type="compositionally biased region" description="Basic and acidic residues" evidence="2">
    <location>
        <begin position="211"/>
        <end position="220"/>
    </location>
</feature>
<feature type="compositionally biased region" description="Basic and acidic residues" evidence="2">
    <location>
        <begin position="11"/>
        <end position="22"/>
    </location>
</feature>
<dbReference type="GO" id="GO:0048312">
    <property type="term" value="P:intracellular distribution of mitochondria"/>
    <property type="evidence" value="ECO:0007669"/>
    <property type="project" value="TreeGrafter"/>
</dbReference>
<evidence type="ECO:0000256" key="2">
    <source>
        <dbReference type="SAM" id="MobiDB-lite"/>
    </source>
</evidence>
<feature type="compositionally biased region" description="Basic residues" evidence="2">
    <location>
        <begin position="1457"/>
        <end position="1468"/>
    </location>
</feature>
<organism evidence="4 5">
    <name type="scientific">Zancudomyces culisetae</name>
    <name type="common">Gut fungus</name>
    <name type="synonym">Smittium culisetae</name>
    <dbReference type="NCBI Taxonomy" id="1213189"/>
    <lineage>
        <taxon>Eukaryota</taxon>
        <taxon>Fungi</taxon>
        <taxon>Fungi incertae sedis</taxon>
        <taxon>Zoopagomycota</taxon>
        <taxon>Kickxellomycotina</taxon>
        <taxon>Harpellomycetes</taxon>
        <taxon>Harpellales</taxon>
        <taxon>Legeriomycetaceae</taxon>
        <taxon>Zancudomyces</taxon>
    </lineage>
</organism>
<dbReference type="PANTHER" id="PTHR12601:SF6">
    <property type="entry name" value="CLUSTERED MITOCHONDRIA PROTEIN HOMOLOG"/>
    <property type="match status" value="1"/>
</dbReference>
<dbReference type="Gene3D" id="1.25.40.10">
    <property type="entry name" value="Tetratricopeptide repeat domain"/>
    <property type="match status" value="2"/>
</dbReference>
<evidence type="ECO:0000256" key="1">
    <source>
        <dbReference type="ARBA" id="ARBA00022490"/>
    </source>
</evidence>
<name>A0A1R1PJX0_ZANCU</name>
<feature type="region of interest" description="Disordered" evidence="2">
    <location>
        <begin position="1408"/>
        <end position="1436"/>
    </location>
</feature>
<gene>
    <name evidence="4" type="ORF">AX774_g5361</name>
</gene>
<accession>A0A1R1PJX0</accession>
<dbReference type="InterPro" id="IPR011990">
    <property type="entry name" value="TPR-like_helical_dom_sf"/>
</dbReference>
<dbReference type="InterPro" id="IPR033646">
    <property type="entry name" value="CLU-central"/>
</dbReference>
<dbReference type="Pfam" id="PF12807">
    <property type="entry name" value="eIF3_p135"/>
    <property type="match status" value="1"/>
</dbReference>
<dbReference type="SUPFAM" id="SSF103107">
    <property type="entry name" value="Hypothetical protein c14orf129, hspc210"/>
    <property type="match status" value="1"/>
</dbReference>
<feature type="compositionally biased region" description="Polar residues" evidence="2">
    <location>
        <begin position="23"/>
        <end position="33"/>
    </location>
</feature>
<feature type="region of interest" description="Disordered" evidence="2">
    <location>
        <begin position="1"/>
        <end position="57"/>
    </location>
</feature>